<evidence type="ECO:0000313" key="1">
    <source>
        <dbReference type="Proteomes" id="UP000235220"/>
    </source>
</evidence>
<dbReference type="OrthoDB" id="1896044at2759"/>
<dbReference type="InterPro" id="IPR004158">
    <property type="entry name" value="DUF247_pln"/>
</dbReference>
<dbReference type="RefSeq" id="XP_018811107.1">
    <property type="nucleotide sequence ID" value="XM_018955562.2"/>
</dbReference>
<dbReference type="Proteomes" id="UP000235220">
    <property type="component" value="Chromosome 10"/>
</dbReference>
<keyword evidence="1" id="KW-1185">Reference proteome</keyword>
<dbReference type="STRING" id="51240.A0A2I4DVD4"/>
<dbReference type="AlphaFoldDB" id="A0A2I4DVD4"/>
<accession>A0A2I4DVD4</accession>
<sequence length="458" mass="53744">MSSSHSGFNFLREVCRFMGQSYGTYFQRNDQNASADQGEHLVIRITELLESSRRHLQGECCIYKVPHHLRKLNEEAYTPQVISIGPFHHGNKKFQILEKYKVRYLDDFMRRAKTNPENLVRIVKGSEAAIRQCYVETIELDRDEFVTMILLDAAFIIEYFLRDMFPVQWTDEDRKVIKPWITARMLLDFLLLENQLPFFILKDLYQLVLVTHRMYRPFIEVVFRYFGFLNTQNKPSDSDQFNRIIHFVDLIRIFYLPPPETLSERQPDNRVEKIYCATQLAEAGLTFKKSGSLCYLDLKYREGGVLEIPRFTIDNTTEIFARNLMALEQCHYPTQAYITDYFLLLDFLIDTGKDVALLAKKNILVNGMGEYNNATFINNLGTNVQYSSMNLEYYRLCRDIVEFHDSNWNRWKAILKRDHFSTPWRAVATIAAILVLAFTLTQAVCSIISVLPSKRRNL</sequence>
<dbReference type="FunCoup" id="A0A2I4DVD4">
    <property type="interactions" value="21"/>
</dbReference>
<dbReference type="GeneID" id="108983800"/>
<organism evidence="1 2">
    <name type="scientific">Juglans regia</name>
    <name type="common">English walnut</name>
    <dbReference type="NCBI Taxonomy" id="51240"/>
    <lineage>
        <taxon>Eukaryota</taxon>
        <taxon>Viridiplantae</taxon>
        <taxon>Streptophyta</taxon>
        <taxon>Embryophyta</taxon>
        <taxon>Tracheophyta</taxon>
        <taxon>Spermatophyta</taxon>
        <taxon>Magnoliopsida</taxon>
        <taxon>eudicotyledons</taxon>
        <taxon>Gunneridae</taxon>
        <taxon>Pentapetalae</taxon>
        <taxon>rosids</taxon>
        <taxon>fabids</taxon>
        <taxon>Fagales</taxon>
        <taxon>Juglandaceae</taxon>
        <taxon>Juglans</taxon>
    </lineage>
</organism>
<dbReference type="PANTHER" id="PTHR31170:SF19">
    <property type="match status" value="1"/>
</dbReference>
<name>A0A2I4DVD4_JUGRE</name>
<gene>
    <name evidence="2" type="primary">LOC108983800</name>
</gene>
<protein>
    <submittedName>
        <fullName evidence="2">UPF0481 protein At3g47200-like isoform X1</fullName>
    </submittedName>
</protein>
<reference evidence="2" key="1">
    <citation type="submission" date="2025-08" db="UniProtKB">
        <authorList>
            <consortium name="RefSeq"/>
        </authorList>
    </citation>
    <scope>IDENTIFICATION</scope>
    <source>
        <tissue evidence="2">Leaves</tissue>
    </source>
</reference>
<dbReference type="PANTHER" id="PTHR31170">
    <property type="entry name" value="BNAC04G53230D PROTEIN"/>
    <property type="match status" value="1"/>
</dbReference>
<dbReference type="Pfam" id="PF03140">
    <property type="entry name" value="DUF247"/>
    <property type="match status" value="1"/>
</dbReference>
<evidence type="ECO:0000313" key="2">
    <source>
        <dbReference type="RefSeq" id="XP_018811107.1"/>
    </source>
</evidence>
<dbReference type="Gramene" id="Jr10_19120_p1">
    <property type="protein sequence ID" value="cds.Jr10_19120_p1"/>
    <property type="gene ID" value="Jr10_19120"/>
</dbReference>
<proteinExistence type="predicted"/>
<dbReference type="KEGG" id="jre:108983800"/>